<dbReference type="InterPro" id="IPR036390">
    <property type="entry name" value="WH_DNA-bd_sf"/>
</dbReference>
<dbReference type="InterPro" id="IPR001845">
    <property type="entry name" value="HTH_ArsR_DNA-bd_dom"/>
</dbReference>
<evidence type="ECO:0000313" key="2">
    <source>
        <dbReference type="EMBL" id="SEG03984.1"/>
    </source>
</evidence>
<dbReference type="Proteomes" id="UP000236743">
    <property type="component" value="Unassembled WGS sequence"/>
</dbReference>
<dbReference type="InterPro" id="IPR011991">
    <property type="entry name" value="ArsR-like_HTH"/>
</dbReference>
<dbReference type="SMART" id="SM00418">
    <property type="entry name" value="HTH_ARSR"/>
    <property type="match status" value="1"/>
</dbReference>
<evidence type="ECO:0000313" key="3">
    <source>
        <dbReference type="Proteomes" id="UP000236743"/>
    </source>
</evidence>
<dbReference type="PROSITE" id="PS50987">
    <property type="entry name" value="HTH_ARSR_2"/>
    <property type="match status" value="1"/>
</dbReference>
<evidence type="ECO:0000259" key="1">
    <source>
        <dbReference type="PROSITE" id="PS50987"/>
    </source>
</evidence>
<protein>
    <submittedName>
        <fullName evidence="2">Transcriptional regulator, ArsR family</fullName>
    </submittedName>
</protein>
<dbReference type="GO" id="GO:0003700">
    <property type="term" value="F:DNA-binding transcription factor activity"/>
    <property type="evidence" value="ECO:0007669"/>
    <property type="project" value="InterPro"/>
</dbReference>
<name>A0A1H5WWX6_9HYPH</name>
<accession>A0A1H5WWX6</accession>
<sequence>MLNIVRSVRIAYFRGMKPVSHPDMDMVEPAAVFAALADPIRLAVVVALADGEEVEARCGSFCDLASPSLLTYHFAKLREAGVTKARVEGTSRFISLRREEFDRRFPGLLDSVIEAARRDPNLPRIPDGQLVRG</sequence>
<feature type="domain" description="HTH arsR-type" evidence="1">
    <location>
        <begin position="21"/>
        <end position="116"/>
    </location>
</feature>
<reference evidence="2 3" key="1">
    <citation type="submission" date="2016-10" db="EMBL/GenBank/DDBJ databases">
        <authorList>
            <person name="de Groot N.N."/>
        </authorList>
    </citation>
    <scope>NUCLEOTIDE SEQUENCE [LARGE SCALE GENOMIC DNA]</scope>
    <source>
        <strain evidence="2 3">DSM 26656</strain>
    </source>
</reference>
<keyword evidence="3" id="KW-1185">Reference proteome</keyword>
<dbReference type="EMBL" id="FNUY01000003">
    <property type="protein sequence ID" value="SEG03984.1"/>
    <property type="molecule type" value="Genomic_DNA"/>
</dbReference>
<dbReference type="CDD" id="cd00090">
    <property type="entry name" value="HTH_ARSR"/>
    <property type="match status" value="1"/>
</dbReference>
<gene>
    <name evidence="2" type="ORF">SAMN04488115_1035</name>
</gene>
<proteinExistence type="predicted"/>
<dbReference type="SUPFAM" id="SSF46785">
    <property type="entry name" value="Winged helix' DNA-binding domain"/>
    <property type="match status" value="1"/>
</dbReference>
<dbReference type="InterPro" id="IPR036388">
    <property type="entry name" value="WH-like_DNA-bd_sf"/>
</dbReference>
<dbReference type="Gene3D" id="1.10.10.10">
    <property type="entry name" value="Winged helix-like DNA-binding domain superfamily/Winged helix DNA-binding domain"/>
    <property type="match status" value="1"/>
</dbReference>
<organism evidence="2 3">
    <name type="scientific">Bosea lathyri</name>
    <dbReference type="NCBI Taxonomy" id="1036778"/>
    <lineage>
        <taxon>Bacteria</taxon>
        <taxon>Pseudomonadati</taxon>
        <taxon>Pseudomonadota</taxon>
        <taxon>Alphaproteobacteria</taxon>
        <taxon>Hyphomicrobiales</taxon>
        <taxon>Boseaceae</taxon>
        <taxon>Bosea</taxon>
    </lineage>
</organism>
<dbReference type="AlphaFoldDB" id="A0A1H5WWX6"/>